<accession>A0ABZ2G0W0</accession>
<evidence type="ECO:0000256" key="1">
    <source>
        <dbReference type="SAM" id="MobiDB-lite"/>
    </source>
</evidence>
<dbReference type="EMBL" id="CP145607">
    <property type="protein sequence ID" value="WWM70009.1"/>
    <property type="molecule type" value="Genomic_DNA"/>
</dbReference>
<proteinExistence type="predicted"/>
<keyword evidence="3" id="KW-1185">Reference proteome</keyword>
<feature type="compositionally biased region" description="Basic and acidic residues" evidence="1">
    <location>
        <begin position="70"/>
        <end position="82"/>
    </location>
</feature>
<evidence type="ECO:0000313" key="2">
    <source>
        <dbReference type="EMBL" id="WWM70009.1"/>
    </source>
</evidence>
<feature type="region of interest" description="Disordered" evidence="1">
    <location>
        <begin position="50"/>
        <end position="152"/>
    </location>
</feature>
<name>A0ABZ2G0W0_9SPHN</name>
<organism evidence="2 3">
    <name type="scientific">Sphingomonas kaistensis</name>
    <dbReference type="NCBI Taxonomy" id="298708"/>
    <lineage>
        <taxon>Bacteria</taxon>
        <taxon>Pseudomonadati</taxon>
        <taxon>Pseudomonadota</taxon>
        <taxon>Alphaproteobacteria</taxon>
        <taxon>Sphingomonadales</taxon>
        <taxon>Sphingomonadaceae</taxon>
        <taxon>Sphingomonas</taxon>
    </lineage>
</organism>
<gene>
    <name evidence="2" type="ORF">V6R86_04740</name>
</gene>
<dbReference type="Proteomes" id="UP001382935">
    <property type="component" value="Chromosome"/>
</dbReference>
<reference evidence="2 3" key="1">
    <citation type="submission" date="2024-02" db="EMBL/GenBank/DDBJ databases">
        <title>Full genome sequence of Sphingomonas kaistensis.</title>
        <authorList>
            <person name="Poletto B.L."/>
            <person name="Silva G."/>
            <person name="Galante D."/>
            <person name="Campos K.R."/>
            <person name="Santos M.B.N."/>
            <person name="Sacchi C.T."/>
        </authorList>
    </citation>
    <scope>NUCLEOTIDE SEQUENCE [LARGE SCALE GENOMIC DNA]</scope>
    <source>
        <strain evidence="2 3">MA4R</strain>
    </source>
</reference>
<feature type="compositionally biased region" description="Pro residues" evidence="1">
    <location>
        <begin position="53"/>
        <end position="63"/>
    </location>
</feature>
<evidence type="ECO:0000313" key="3">
    <source>
        <dbReference type="Proteomes" id="UP001382935"/>
    </source>
</evidence>
<dbReference type="Gene3D" id="3.30.1150.10">
    <property type="match status" value="1"/>
</dbReference>
<feature type="compositionally biased region" description="Gly residues" evidence="1">
    <location>
        <begin position="122"/>
        <end position="152"/>
    </location>
</feature>
<dbReference type="SUPFAM" id="SSF74653">
    <property type="entry name" value="TolA/TonB C-terminal domain"/>
    <property type="match status" value="1"/>
</dbReference>
<dbReference type="RefSeq" id="WP_338502576.1">
    <property type="nucleotide sequence ID" value="NZ_CP145607.1"/>
</dbReference>
<sequence length="243" mass="24812">MPWQPQGQGRDRTKALALVAVLHLALGAALITGLAGEPLRRSVEALTTFDVPLPKPPPPPPPSISQQEAAAEREVGAPDLDARPAPVVQPKPEVRLPVPPTLPTADETAPVTAAAPSAGAGREAGPGRGANGSGDGTGGGGPGGSGMGGGLGSGARLLSGNLSRGDYRRIRGYGAPRGSAVLALDISAEGRLTRCLPFSSSGNPALDDELCRLLARTRWEPARDRSGNAVPVALRYVATWDRN</sequence>
<evidence type="ECO:0008006" key="4">
    <source>
        <dbReference type="Google" id="ProtNLM"/>
    </source>
</evidence>
<protein>
    <recommendedName>
        <fullName evidence="4">Energy transducer TonB</fullName>
    </recommendedName>
</protein>